<gene>
    <name evidence="1" type="ORF">CLV91_0251</name>
</gene>
<protein>
    <submittedName>
        <fullName evidence="1">Uncharacterized protein</fullName>
    </submittedName>
</protein>
<dbReference type="OrthoDB" id="9953137at2"/>
<dbReference type="EMBL" id="RBIQ01000007">
    <property type="protein sequence ID" value="RKR14178.1"/>
    <property type="molecule type" value="Genomic_DNA"/>
</dbReference>
<reference evidence="1 2" key="1">
    <citation type="submission" date="2018-10" db="EMBL/GenBank/DDBJ databases">
        <title>Genomic Encyclopedia of Archaeal and Bacterial Type Strains, Phase II (KMG-II): from individual species to whole genera.</title>
        <authorList>
            <person name="Goeker M."/>
        </authorList>
    </citation>
    <scope>NUCLEOTIDE SEQUENCE [LARGE SCALE GENOMIC DNA]</scope>
    <source>
        <strain evidence="1 2">DSM 25230</strain>
    </source>
</reference>
<proteinExistence type="predicted"/>
<accession>A0A495EBB3</accession>
<dbReference type="AlphaFoldDB" id="A0A495EBB3"/>
<organism evidence="1 2">
    <name type="scientific">Maribacter vaceletii</name>
    <dbReference type="NCBI Taxonomy" id="1206816"/>
    <lineage>
        <taxon>Bacteria</taxon>
        <taxon>Pseudomonadati</taxon>
        <taxon>Bacteroidota</taxon>
        <taxon>Flavobacteriia</taxon>
        <taxon>Flavobacteriales</taxon>
        <taxon>Flavobacteriaceae</taxon>
        <taxon>Maribacter</taxon>
    </lineage>
</organism>
<keyword evidence="2" id="KW-1185">Reference proteome</keyword>
<comment type="caution">
    <text evidence="1">The sequence shown here is derived from an EMBL/GenBank/DDBJ whole genome shotgun (WGS) entry which is preliminary data.</text>
</comment>
<evidence type="ECO:0000313" key="1">
    <source>
        <dbReference type="EMBL" id="RKR14178.1"/>
    </source>
</evidence>
<dbReference type="Proteomes" id="UP000269412">
    <property type="component" value="Unassembled WGS sequence"/>
</dbReference>
<sequence length="64" mass="7723">MRKKITFEISGKQSNWIDSLIQQNKIENLENYIKSLIDKEMSLNDKWISVYNAIEERIEKEDNF</sequence>
<dbReference type="RefSeq" id="WP_121063170.1">
    <property type="nucleotide sequence ID" value="NZ_RBIQ01000007.1"/>
</dbReference>
<evidence type="ECO:0000313" key="2">
    <source>
        <dbReference type="Proteomes" id="UP000269412"/>
    </source>
</evidence>
<name>A0A495EBB3_9FLAO</name>